<dbReference type="PANTHER" id="PTHR46471:SF4">
    <property type="entry name" value="CHITIN DEACETYLASE"/>
    <property type="match status" value="1"/>
</dbReference>
<dbReference type="InterPro" id="IPR002509">
    <property type="entry name" value="NODB_dom"/>
</dbReference>
<evidence type="ECO:0000256" key="8">
    <source>
        <dbReference type="PROSITE-ProRule" id="PRU00261"/>
    </source>
</evidence>
<feature type="disulfide bond" evidence="8">
    <location>
        <begin position="179"/>
        <end position="191"/>
    </location>
</feature>
<dbReference type="Gene3D" id="3.20.20.370">
    <property type="entry name" value="Glycoside hydrolase/deacetylase"/>
    <property type="match status" value="1"/>
</dbReference>
<evidence type="ECO:0000256" key="2">
    <source>
        <dbReference type="ARBA" id="ARBA00022669"/>
    </source>
</evidence>
<organism evidence="13 14">
    <name type="scientific">Truncatella angustata</name>
    <dbReference type="NCBI Taxonomy" id="152316"/>
    <lineage>
        <taxon>Eukaryota</taxon>
        <taxon>Fungi</taxon>
        <taxon>Dikarya</taxon>
        <taxon>Ascomycota</taxon>
        <taxon>Pezizomycotina</taxon>
        <taxon>Sordariomycetes</taxon>
        <taxon>Xylariomycetidae</taxon>
        <taxon>Amphisphaeriales</taxon>
        <taxon>Sporocadaceae</taxon>
        <taxon>Truncatella</taxon>
    </lineage>
</organism>
<name>A0A9P8RLP7_9PEZI</name>
<comment type="caution">
    <text evidence="13">The sequence shown here is derived from an EMBL/GenBank/DDBJ whole genome shotgun (WGS) entry which is preliminary data.</text>
</comment>
<evidence type="ECO:0000256" key="4">
    <source>
        <dbReference type="ARBA" id="ARBA00022729"/>
    </source>
</evidence>
<dbReference type="InterPro" id="IPR018371">
    <property type="entry name" value="Chitin-binding_1_CS"/>
</dbReference>
<evidence type="ECO:0000256" key="1">
    <source>
        <dbReference type="ARBA" id="ARBA00001941"/>
    </source>
</evidence>
<evidence type="ECO:0008006" key="15">
    <source>
        <dbReference type="Google" id="ProtNLM"/>
    </source>
</evidence>
<dbReference type="GO" id="GO:0008061">
    <property type="term" value="F:chitin binding"/>
    <property type="evidence" value="ECO:0007669"/>
    <property type="project" value="UniProtKB-UniRule"/>
</dbReference>
<feature type="disulfide bond" evidence="8">
    <location>
        <begin position="120"/>
        <end position="132"/>
    </location>
</feature>
<dbReference type="GO" id="GO:0005975">
    <property type="term" value="P:carbohydrate metabolic process"/>
    <property type="evidence" value="ECO:0007669"/>
    <property type="project" value="InterPro"/>
</dbReference>
<dbReference type="PANTHER" id="PTHR46471">
    <property type="entry name" value="CHITIN DEACETYLASE"/>
    <property type="match status" value="1"/>
</dbReference>
<feature type="disulfide bond" evidence="8">
    <location>
        <begin position="170"/>
        <end position="185"/>
    </location>
</feature>
<feature type="disulfide bond" evidence="8">
    <location>
        <begin position="125"/>
        <end position="139"/>
    </location>
</feature>
<dbReference type="InterPro" id="IPR001002">
    <property type="entry name" value="Chitin-bd_1"/>
</dbReference>
<feature type="disulfide bond" evidence="8">
    <location>
        <begin position="48"/>
        <end position="60"/>
    </location>
</feature>
<keyword evidence="2 8" id="KW-0147">Chitin-binding</keyword>
<dbReference type="PROSITE" id="PS00026">
    <property type="entry name" value="CHIT_BIND_I_1"/>
    <property type="match status" value="2"/>
</dbReference>
<reference evidence="13" key="1">
    <citation type="journal article" date="2021" name="Nat. Commun.">
        <title>Genetic determinants of endophytism in the Arabidopsis root mycobiome.</title>
        <authorList>
            <person name="Mesny F."/>
            <person name="Miyauchi S."/>
            <person name="Thiergart T."/>
            <person name="Pickel B."/>
            <person name="Atanasova L."/>
            <person name="Karlsson M."/>
            <person name="Huettel B."/>
            <person name="Barry K.W."/>
            <person name="Haridas S."/>
            <person name="Chen C."/>
            <person name="Bauer D."/>
            <person name="Andreopoulos W."/>
            <person name="Pangilinan J."/>
            <person name="LaButti K."/>
            <person name="Riley R."/>
            <person name="Lipzen A."/>
            <person name="Clum A."/>
            <person name="Drula E."/>
            <person name="Henrissat B."/>
            <person name="Kohler A."/>
            <person name="Grigoriev I.V."/>
            <person name="Martin F.M."/>
            <person name="Hacquard S."/>
        </authorList>
    </citation>
    <scope>NUCLEOTIDE SEQUENCE</scope>
    <source>
        <strain evidence="13">MPI-SDFR-AT-0073</strain>
    </source>
</reference>
<dbReference type="Pfam" id="PF00187">
    <property type="entry name" value="Chitin_bind_1"/>
    <property type="match status" value="3"/>
</dbReference>
<dbReference type="AlphaFoldDB" id="A0A9P8RLP7"/>
<dbReference type="CDD" id="cd10951">
    <property type="entry name" value="CE4_ClCDA_like"/>
    <property type="match status" value="1"/>
</dbReference>
<dbReference type="SMART" id="SM00270">
    <property type="entry name" value="ChtBD1"/>
    <property type="match status" value="3"/>
</dbReference>
<keyword evidence="8" id="KW-1015">Disulfide bond</keyword>
<keyword evidence="6" id="KW-0119">Carbohydrate metabolism</keyword>
<feature type="disulfide bond" evidence="8">
    <location>
        <begin position="184"/>
        <end position="198"/>
    </location>
</feature>
<evidence type="ECO:0000256" key="5">
    <source>
        <dbReference type="ARBA" id="ARBA00022801"/>
    </source>
</evidence>
<keyword evidence="14" id="KW-1185">Reference proteome</keyword>
<dbReference type="PROSITE" id="PS50941">
    <property type="entry name" value="CHIT_BIND_I_2"/>
    <property type="match status" value="3"/>
</dbReference>
<comment type="cofactor">
    <cofactor evidence="1">
        <name>Co(2+)</name>
        <dbReference type="ChEBI" id="CHEBI:48828"/>
    </cofactor>
</comment>
<dbReference type="InterPro" id="IPR011330">
    <property type="entry name" value="Glyco_hydro/deAcase_b/a-brl"/>
</dbReference>
<dbReference type="CDD" id="cd00035">
    <property type="entry name" value="ChtBD1"/>
    <property type="match status" value="1"/>
</dbReference>
<feature type="domain" description="Chitin-binding type-1" evidence="11">
    <location>
        <begin position="105"/>
        <end position="155"/>
    </location>
</feature>
<sequence>MRTFMLMSFTFASSLAVASASSLPVFIRDVSPDDTCGNTGAGSSGYTCPTGTCCSQYGYCGNTTDYCTSGCQSTFGVCTLTSGDDSASSTTDVVSSSATDTVSPDLTCGTTGAGTAGYTCQTGMCCSAYGYCGNGTDYCSSSNGCQKSFGDACTEDGDAGSDAGSSTGLCGPNNGGAVCASNECCSAAGYCGTTSDHCKAPDCLFNYGPACDANKTPSGTNTTTLTRSKIGSIAYGGAGIYSCEKAGTVALTYDDGPSGYTSDLLDLLAKYNAKATFFITGNNNGKGEIDNTSLAWPSIIQRQHSSGHQIASHTWSHPDLSNITSLQRKNEMVKNEMALRNILGFIPTYMRPPYSSCTADSGCESDMSDLGYHVVYFDLDTQDYLHDDPTQIQTSKDIVDNFFAGKNPSEFDALSIGHDIHYQTVYNLTEYMLKELQTLNYTAVTVGECLNDPAENWYRIDSATSLISSVSSTTAASTSTGAATAISTVRSAATTSTTAASSTLSSIITSTVRSTTTTARTTSTTSTASTPTSTGSSSSSSSGLLGSWIDWLKGILGRH</sequence>
<feature type="signal peptide" evidence="10">
    <location>
        <begin position="1"/>
        <end position="20"/>
    </location>
</feature>
<evidence type="ECO:0000256" key="3">
    <source>
        <dbReference type="ARBA" id="ARBA00022723"/>
    </source>
</evidence>
<keyword evidence="5" id="KW-0378">Hydrolase</keyword>
<dbReference type="GO" id="GO:0046872">
    <property type="term" value="F:metal ion binding"/>
    <property type="evidence" value="ECO:0007669"/>
    <property type="project" value="UniProtKB-KW"/>
</dbReference>
<keyword evidence="7" id="KW-0170">Cobalt</keyword>
<feature type="region of interest" description="Disordered" evidence="9">
    <location>
        <begin position="518"/>
        <end position="543"/>
    </location>
</feature>
<evidence type="ECO:0000259" key="11">
    <source>
        <dbReference type="PROSITE" id="PS50941"/>
    </source>
</evidence>
<dbReference type="SUPFAM" id="SSF57016">
    <property type="entry name" value="Plant lectins/antimicrobial peptides"/>
    <property type="match status" value="3"/>
</dbReference>
<evidence type="ECO:0000256" key="6">
    <source>
        <dbReference type="ARBA" id="ARBA00023277"/>
    </source>
</evidence>
<dbReference type="Pfam" id="PF01522">
    <property type="entry name" value="Polysacc_deac_1"/>
    <property type="match status" value="1"/>
</dbReference>
<dbReference type="OrthoDB" id="407355at2759"/>
<dbReference type="SUPFAM" id="SSF88713">
    <property type="entry name" value="Glycoside hydrolase/deacetylase"/>
    <property type="match status" value="1"/>
</dbReference>
<accession>A0A9P8RLP7</accession>
<keyword evidence="3" id="KW-0479">Metal-binding</keyword>
<feature type="domain" description="Chitin-binding type-1" evidence="11">
    <location>
        <begin position="33"/>
        <end position="80"/>
    </location>
</feature>
<dbReference type="RefSeq" id="XP_045952880.1">
    <property type="nucleotide sequence ID" value="XM_046094829.1"/>
</dbReference>
<dbReference type="EMBL" id="JAGPXC010000010">
    <property type="protein sequence ID" value="KAH6646366.1"/>
    <property type="molecule type" value="Genomic_DNA"/>
</dbReference>
<feature type="disulfide bond" evidence="8">
    <location>
        <begin position="53"/>
        <end position="67"/>
    </location>
</feature>
<evidence type="ECO:0000256" key="10">
    <source>
        <dbReference type="SAM" id="SignalP"/>
    </source>
</evidence>
<evidence type="ECO:0000313" key="14">
    <source>
        <dbReference type="Proteomes" id="UP000758603"/>
    </source>
</evidence>
<protein>
    <recommendedName>
        <fullName evidence="15">Chitin deacetylase</fullName>
    </recommendedName>
</protein>
<dbReference type="Gene3D" id="3.30.60.10">
    <property type="entry name" value="Endochitinase-like"/>
    <property type="match status" value="3"/>
</dbReference>
<feature type="domain" description="Chitin-binding type-1" evidence="11">
    <location>
        <begin position="167"/>
        <end position="213"/>
    </location>
</feature>
<dbReference type="Proteomes" id="UP000758603">
    <property type="component" value="Unassembled WGS sequence"/>
</dbReference>
<feature type="domain" description="NodB homology" evidence="12">
    <location>
        <begin position="247"/>
        <end position="444"/>
    </location>
</feature>
<comment type="caution">
    <text evidence="8">Lacks conserved residue(s) required for the propagation of feature annotation.</text>
</comment>
<evidence type="ECO:0000259" key="12">
    <source>
        <dbReference type="PROSITE" id="PS51677"/>
    </source>
</evidence>
<keyword evidence="4 10" id="KW-0732">Signal</keyword>
<dbReference type="GeneID" id="70123722"/>
<evidence type="ECO:0000256" key="9">
    <source>
        <dbReference type="SAM" id="MobiDB-lite"/>
    </source>
</evidence>
<evidence type="ECO:0000313" key="13">
    <source>
        <dbReference type="EMBL" id="KAH6646366.1"/>
    </source>
</evidence>
<dbReference type="PROSITE" id="PS51677">
    <property type="entry name" value="NODB"/>
    <property type="match status" value="1"/>
</dbReference>
<proteinExistence type="predicted"/>
<gene>
    <name evidence="13" type="ORF">BKA67DRAFT_100557</name>
</gene>
<dbReference type="CDD" id="cd11618">
    <property type="entry name" value="ChtBD1_1"/>
    <property type="match status" value="1"/>
</dbReference>
<dbReference type="GO" id="GO:0016810">
    <property type="term" value="F:hydrolase activity, acting on carbon-nitrogen (but not peptide) bonds"/>
    <property type="evidence" value="ECO:0007669"/>
    <property type="project" value="InterPro"/>
</dbReference>
<dbReference type="InterPro" id="IPR036861">
    <property type="entry name" value="Endochitinase-like_sf"/>
</dbReference>
<evidence type="ECO:0000256" key="7">
    <source>
        <dbReference type="ARBA" id="ARBA00023285"/>
    </source>
</evidence>
<feature type="chain" id="PRO_5040283999" description="Chitin deacetylase" evidence="10">
    <location>
        <begin position="21"/>
        <end position="559"/>
    </location>
</feature>